<comment type="caution">
    <text evidence="3">The sequence shown here is derived from an EMBL/GenBank/DDBJ whole genome shotgun (WGS) entry which is preliminary data.</text>
</comment>
<feature type="domain" description="DUF6989" evidence="2">
    <location>
        <begin position="98"/>
        <end position="255"/>
    </location>
</feature>
<dbReference type="AlphaFoldDB" id="A0A4R2LR28"/>
<dbReference type="InterPro" id="IPR054258">
    <property type="entry name" value="DUF6989"/>
</dbReference>
<evidence type="ECO:0000313" key="3">
    <source>
        <dbReference type="EMBL" id="TCO82041.1"/>
    </source>
</evidence>
<gene>
    <name evidence="3" type="ORF">EV699_106136</name>
</gene>
<feature type="transmembrane region" description="Helical" evidence="1">
    <location>
        <begin position="237"/>
        <end position="256"/>
    </location>
</feature>
<organism evidence="3 4">
    <name type="scientific">Plasticicumulans lactativorans</name>
    <dbReference type="NCBI Taxonomy" id="1133106"/>
    <lineage>
        <taxon>Bacteria</taxon>
        <taxon>Pseudomonadati</taxon>
        <taxon>Pseudomonadota</taxon>
        <taxon>Gammaproteobacteria</taxon>
        <taxon>Candidatus Competibacteraceae</taxon>
        <taxon>Plasticicumulans</taxon>
    </lineage>
</organism>
<feature type="transmembrane region" description="Helical" evidence="1">
    <location>
        <begin position="27"/>
        <end position="57"/>
    </location>
</feature>
<accession>A0A4R2LR28</accession>
<dbReference type="RefSeq" id="WP_132540311.1">
    <property type="nucleotide sequence ID" value="NZ_SLWY01000006.1"/>
</dbReference>
<sequence length="263" mass="27132">MNVAAALRAPAFVRGLAELSPAADRTWLLGLGLGLGLTLLAAFGPGGAAAGAFWVYAGLLARAALYLRAGDALHGRGGAALAGLFRCGLVAGFGELLVDGWLVHGVAHGRLVYLPPHDAVLLASPVWMPLAWACVIVELGYPALRLYARLARRLPVVPAALATSLVIGLAAGVTIGCYEYLADRAGWWRYAPANAMLGEFCALYIPLGEALMFLAILPVAAHALGEGRPSRAREIDAGAAFAVAIGAGYGLAYLLLEAGRPLG</sequence>
<evidence type="ECO:0000256" key="1">
    <source>
        <dbReference type="SAM" id="Phobius"/>
    </source>
</evidence>
<protein>
    <recommendedName>
        <fullName evidence="2">DUF6989 domain-containing protein</fullName>
    </recommendedName>
</protein>
<dbReference type="OrthoDB" id="945327at2"/>
<feature type="transmembrane region" description="Helical" evidence="1">
    <location>
        <begin position="122"/>
        <end position="144"/>
    </location>
</feature>
<keyword evidence="1" id="KW-0812">Transmembrane</keyword>
<name>A0A4R2LR28_9GAMM</name>
<feature type="transmembrane region" description="Helical" evidence="1">
    <location>
        <begin position="78"/>
        <end position="102"/>
    </location>
</feature>
<evidence type="ECO:0000313" key="4">
    <source>
        <dbReference type="Proteomes" id="UP000295765"/>
    </source>
</evidence>
<keyword evidence="4" id="KW-1185">Reference proteome</keyword>
<dbReference type="Pfam" id="PF22497">
    <property type="entry name" value="DUF6989"/>
    <property type="match status" value="1"/>
</dbReference>
<keyword evidence="1" id="KW-1133">Transmembrane helix</keyword>
<reference evidence="3 4" key="1">
    <citation type="submission" date="2019-03" db="EMBL/GenBank/DDBJ databases">
        <title>Genomic Encyclopedia of Type Strains, Phase IV (KMG-IV): sequencing the most valuable type-strain genomes for metagenomic binning, comparative biology and taxonomic classification.</title>
        <authorList>
            <person name="Goeker M."/>
        </authorList>
    </citation>
    <scope>NUCLEOTIDE SEQUENCE [LARGE SCALE GENOMIC DNA]</scope>
    <source>
        <strain evidence="3 4">DSM 25287</strain>
    </source>
</reference>
<dbReference type="EMBL" id="SLWY01000006">
    <property type="protein sequence ID" value="TCO82041.1"/>
    <property type="molecule type" value="Genomic_DNA"/>
</dbReference>
<feature type="transmembrane region" description="Helical" evidence="1">
    <location>
        <begin position="156"/>
        <end position="182"/>
    </location>
</feature>
<dbReference type="Proteomes" id="UP000295765">
    <property type="component" value="Unassembled WGS sequence"/>
</dbReference>
<feature type="transmembrane region" description="Helical" evidence="1">
    <location>
        <begin position="202"/>
        <end position="225"/>
    </location>
</feature>
<keyword evidence="1" id="KW-0472">Membrane</keyword>
<proteinExistence type="predicted"/>
<evidence type="ECO:0000259" key="2">
    <source>
        <dbReference type="Pfam" id="PF22497"/>
    </source>
</evidence>